<reference evidence="1 2" key="1">
    <citation type="submission" date="2019-10" db="EMBL/GenBank/DDBJ databases">
        <title>Assembly and Annotation for the nematode Trichostrongylus colubriformis.</title>
        <authorList>
            <person name="Martin J."/>
        </authorList>
    </citation>
    <scope>NUCLEOTIDE SEQUENCE [LARGE SCALE GENOMIC DNA]</scope>
    <source>
        <strain evidence="1">G859</strain>
        <tissue evidence="1">Whole worm</tissue>
    </source>
</reference>
<keyword evidence="2" id="KW-1185">Reference proteome</keyword>
<organism evidence="1 2">
    <name type="scientific">Trichostrongylus colubriformis</name>
    <name type="common">Black scour worm</name>
    <dbReference type="NCBI Taxonomy" id="6319"/>
    <lineage>
        <taxon>Eukaryota</taxon>
        <taxon>Metazoa</taxon>
        <taxon>Ecdysozoa</taxon>
        <taxon>Nematoda</taxon>
        <taxon>Chromadorea</taxon>
        <taxon>Rhabditida</taxon>
        <taxon>Rhabditina</taxon>
        <taxon>Rhabditomorpha</taxon>
        <taxon>Strongyloidea</taxon>
        <taxon>Trichostrongylidae</taxon>
        <taxon>Trichostrongylus</taxon>
    </lineage>
</organism>
<evidence type="ECO:0000313" key="1">
    <source>
        <dbReference type="EMBL" id="KAK5973078.1"/>
    </source>
</evidence>
<dbReference type="EMBL" id="WIXE01015935">
    <property type="protein sequence ID" value="KAK5973078.1"/>
    <property type="molecule type" value="Genomic_DNA"/>
</dbReference>
<sequence>MLNRVVAEPLVSQHCLSLRLLLTRQKSILHHPVSLRIGEANISFLHHEATKRIELLEKQLQERRTDTAEIKVQKAVAIEDRTLSEETDDVLNVSTPSSIQRSIDEEFGYDDTYDDGELRVEGSASISPAPEATVNDHRNRAEEYCEFCLDYGHDTFSCASYLVRRQCQNQTRPK</sequence>
<dbReference type="AlphaFoldDB" id="A0AAN8FMH8"/>
<protein>
    <submittedName>
        <fullName evidence="1">Uncharacterized protein</fullName>
    </submittedName>
</protein>
<gene>
    <name evidence="1" type="ORF">GCK32_005678</name>
</gene>
<accession>A0AAN8FMH8</accession>
<evidence type="ECO:0000313" key="2">
    <source>
        <dbReference type="Proteomes" id="UP001331761"/>
    </source>
</evidence>
<dbReference type="Proteomes" id="UP001331761">
    <property type="component" value="Unassembled WGS sequence"/>
</dbReference>
<proteinExistence type="predicted"/>
<comment type="caution">
    <text evidence="1">The sequence shown here is derived from an EMBL/GenBank/DDBJ whole genome shotgun (WGS) entry which is preliminary data.</text>
</comment>
<name>A0AAN8FMH8_TRICO</name>